<evidence type="ECO:0000256" key="3">
    <source>
        <dbReference type="ARBA" id="ARBA00022679"/>
    </source>
</evidence>
<dbReference type="PANTHER" id="PTHR43584">
    <property type="entry name" value="NUCLEOTIDYL TRANSFERASE"/>
    <property type="match status" value="1"/>
</dbReference>
<dbReference type="Gene3D" id="2.160.10.10">
    <property type="entry name" value="Hexapeptide repeat proteins"/>
    <property type="match status" value="1"/>
</dbReference>
<comment type="similarity">
    <text evidence="2">In the N-terminal section; belongs to the N-acetylglucosamine-1-phosphate uridyltransferase family.</text>
</comment>
<evidence type="ECO:0000256" key="2">
    <source>
        <dbReference type="ARBA" id="ARBA00007947"/>
    </source>
</evidence>
<sequence>MNPGERKNVSADSLKGQSDRFPALWDLKHSEFFGLFESAEFPWDVLKLLDAYLQSKLESVSGPKIRSFIPHGVHIEGDMFIDEGCTIEEGVYIRGPAWIGKNCEVRSGCYIRGGVLAGEGAVLGHSSEFKHCVLLGLAQAPHFNYVGDSVMGWHAHIGAGVILSNFRLDGKVVPARALGSKERIDSGLPKFGALIGDGCEIGCNTVLNPGTILGERSVVMPLSLVSGTWPRESRIENQAMRLPN</sequence>
<protein>
    <submittedName>
        <fullName evidence="5">Putative UDP-N-acetylglucosamine diphosphorylase</fullName>
    </submittedName>
</protein>
<dbReference type="InterPro" id="IPR001451">
    <property type="entry name" value="Hexapep"/>
</dbReference>
<keyword evidence="4" id="KW-0012">Acyltransferase</keyword>
<evidence type="ECO:0000313" key="5">
    <source>
        <dbReference type="EMBL" id="SLM17767.1"/>
    </source>
</evidence>
<accession>A0A3P3XNC5</accession>
<dbReference type="SUPFAM" id="SSF51161">
    <property type="entry name" value="Trimeric LpxA-like enzymes"/>
    <property type="match status" value="1"/>
</dbReference>
<gene>
    <name evidence="5" type="ORF">SPIRO4BDMA_40336</name>
</gene>
<dbReference type="InterPro" id="IPR011004">
    <property type="entry name" value="Trimer_LpxA-like_sf"/>
</dbReference>
<organism evidence="5">
    <name type="scientific">uncultured spirochete</name>
    <dbReference type="NCBI Taxonomy" id="156406"/>
    <lineage>
        <taxon>Bacteria</taxon>
        <taxon>Pseudomonadati</taxon>
        <taxon>Spirochaetota</taxon>
        <taxon>Spirochaetia</taxon>
        <taxon>Spirochaetales</taxon>
        <taxon>environmental samples</taxon>
    </lineage>
</organism>
<proteinExistence type="inferred from homology"/>
<evidence type="ECO:0000256" key="1">
    <source>
        <dbReference type="ARBA" id="ARBA00007707"/>
    </source>
</evidence>
<name>A0A3P3XNC5_9SPIR</name>
<keyword evidence="3" id="KW-0808">Transferase</keyword>
<dbReference type="InterPro" id="IPR050065">
    <property type="entry name" value="GlmU-like"/>
</dbReference>
<comment type="similarity">
    <text evidence="1">In the C-terminal section; belongs to the transferase hexapeptide repeat family.</text>
</comment>
<dbReference type="AlphaFoldDB" id="A0A3P3XNC5"/>
<dbReference type="GO" id="GO:0016746">
    <property type="term" value="F:acyltransferase activity"/>
    <property type="evidence" value="ECO:0007669"/>
    <property type="project" value="UniProtKB-KW"/>
</dbReference>
<dbReference type="GO" id="GO:0016779">
    <property type="term" value="F:nucleotidyltransferase activity"/>
    <property type="evidence" value="ECO:0007669"/>
    <property type="project" value="UniProtKB-ARBA"/>
</dbReference>
<reference evidence="5" key="1">
    <citation type="submission" date="2017-02" db="EMBL/GenBank/DDBJ databases">
        <authorList>
            <person name="Regsiter A."/>
            <person name="William W."/>
        </authorList>
    </citation>
    <scope>NUCLEOTIDE SEQUENCE</scope>
    <source>
        <strain evidence="5">BdmA 4</strain>
    </source>
</reference>
<dbReference type="EMBL" id="FWDO01000004">
    <property type="protein sequence ID" value="SLM17767.1"/>
    <property type="molecule type" value="Genomic_DNA"/>
</dbReference>
<dbReference type="Pfam" id="PF00132">
    <property type="entry name" value="Hexapep"/>
    <property type="match status" value="1"/>
</dbReference>
<dbReference type="PANTHER" id="PTHR43584:SF8">
    <property type="entry name" value="N-ACETYLMURAMATE ALPHA-1-PHOSPHATE URIDYLYLTRANSFERASE"/>
    <property type="match status" value="1"/>
</dbReference>
<evidence type="ECO:0000256" key="4">
    <source>
        <dbReference type="ARBA" id="ARBA00023315"/>
    </source>
</evidence>